<dbReference type="InterPro" id="IPR007404">
    <property type="entry name" value="YdjM-like"/>
</dbReference>
<feature type="transmembrane region" description="Helical" evidence="2">
    <location>
        <begin position="105"/>
        <end position="124"/>
    </location>
</feature>
<feature type="transmembrane region" description="Helical" evidence="2">
    <location>
        <begin position="144"/>
        <end position="164"/>
    </location>
</feature>
<keyword evidence="4" id="KW-1185">Reference proteome</keyword>
<gene>
    <name evidence="3" type="ORF">J421_6283</name>
</gene>
<dbReference type="OrthoDB" id="9781927at2"/>
<dbReference type="PATRIC" id="fig|861299.3.peg.6351"/>
<proteinExistence type="predicted"/>
<sequence length="396" mass="42401">MDNVTHALAGLVLAESVVAIRRARGGAPSEPFRRAAAAVGVICAELPDADLLYAGDAMGVGRLGYLLHHRGHTHTVVVATLLGLAVWGIALALRRPLRAAGDRGWLLVVCLAGTLLTHLALDWTNSYGVHPFWPLDDRWYYGDAVFIVEPWLWIVSIPPLLLLARAPATRVLVGLLLLLIVGAAWSVDMVQRPVAVLLTLGAVAWTGVAILAAERRRAALAAGAWIAVEATFLVSSWAARARVRTAVGPTYADAALTPLVGDPTCYSALVVERDGSTYRVSSATVAPWPALRDAERCPAPTARGLGPPSRTSTTRIAWGGEWSAPRAELATLARNCVVAAALRFVRVPVWSHPGEIDLWDARFGRGGFAGVTTTDAPEECPRHVPPWTPPRVEMLR</sequence>
<geneLocation type="plasmid" evidence="3 4">
    <name>2</name>
</geneLocation>
<feature type="transmembrane region" description="Helical" evidence="2">
    <location>
        <begin position="73"/>
        <end position="93"/>
    </location>
</feature>
<dbReference type="HOGENOM" id="CLU_695907_0_0_0"/>
<feature type="region of interest" description="Disordered" evidence="1">
    <location>
        <begin position="373"/>
        <end position="396"/>
    </location>
</feature>
<reference evidence="3 4" key="1">
    <citation type="journal article" date="2014" name="Genome Announc.">
        <title>Genome Sequence and Methylome of Soil Bacterium Gemmatirosa kalamazoonensis KBS708T, a Member of the Rarely Cultivated Gemmatimonadetes Phylum.</title>
        <authorList>
            <person name="Debruyn J.M."/>
            <person name="Radosevich M."/>
            <person name="Wommack K.E."/>
            <person name="Polson S.W."/>
            <person name="Hauser L.J."/>
            <person name="Fawaz M.N."/>
            <person name="Korlach J."/>
            <person name="Tsai Y.C."/>
        </authorList>
    </citation>
    <scope>NUCLEOTIDE SEQUENCE [LARGE SCALE GENOMIC DNA]</scope>
    <source>
        <strain evidence="3 4">KBS708</strain>
        <plasmid evidence="4">Plasmid 2</plasmid>
    </source>
</reference>
<organism evidence="3 4">
    <name type="scientific">Gemmatirosa kalamazoonensis</name>
    <dbReference type="NCBI Taxonomy" id="861299"/>
    <lineage>
        <taxon>Bacteria</taxon>
        <taxon>Pseudomonadati</taxon>
        <taxon>Gemmatimonadota</taxon>
        <taxon>Gemmatimonadia</taxon>
        <taxon>Gemmatimonadales</taxon>
        <taxon>Gemmatimonadaceae</taxon>
        <taxon>Gemmatirosa</taxon>
    </lineage>
</organism>
<evidence type="ECO:0000256" key="1">
    <source>
        <dbReference type="SAM" id="MobiDB-lite"/>
    </source>
</evidence>
<dbReference type="KEGG" id="gba:J421_6283"/>
<dbReference type="PANTHER" id="PTHR40031">
    <property type="entry name" value="HYPOTHETICAL MEMBRANE SPANNING PROTEIN"/>
    <property type="match status" value="1"/>
</dbReference>
<keyword evidence="2" id="KW-0472">Membrane</keyword>
<keyword evidence="3" id="KW-0614">Plasmid</keyword>
<feature type="transmembrane region" description="Helical" evidence="2">
    <location>
        <begin position="193"/>
        <end position="212"/>
    </location>
</feature>
<dbReference type="InParanoid" id="W0RW68"/>
<protein>
    <recommendedName>
        <fullName evidence="5">Membrane-bound metal-dependent hydrolase</fullName>
    </recommendedName>
</protein>
<evidence type="ECO:0000256" key="2">
    <source>
        <dbReference type="SAM" id="Phobius"/>
    </source>
</evidence>
<dbReference type="EMBL" id="CP007130">
    <property type="protein sequence ID" value="AHG93818.1"/>
    <property type="molecule type" value="Genomic_DNA"/>
</dbReference>
<dbReference type="Proteomes" id="UP000019151">
    <property type="component" value="Plasmid 2"/>
</dbReference>
<keyword evidence="2" id="KW-0812">Transmembrane</keyword>
<dbReference type="PANTHER" id="PTHR40031:SF1">
    <property type="entry name" value="MEMBRANE-BOUND METAL-DEPENDENT HYDROLASE"/>
    <property type="match status" value="1"/>
</dbReference>
<name>W0RW68_9BACT</name>
<dbReference type="InterPro" id="IPR053170">
    <property type="entry name" value="Transcription_regulator"/>
</dbReference>
<feature type="transmembrane region" description="Helical" evidence="2">
    <location>
        <begin position="219"/>
        <end position="239"/>
    </location>
</feature>
<evidence type="ECO:0000313" key="4">
    <source>
        <dbReference type="Proteomes" id="UP000019151"/>
    </source>
</evidence>
<dbReference type="RefSeq" id="WP_025415108.1">
    <property type="nucleotide sequence ID" value="NZ_CP007130.1"/>
</dbReference>
<accession>W0RW68</accession>
<dbReference type="Pfam" id="PF04307">
    <property type="entry name" value="YdjM"/>
    <property type="match status" value="1"/>
</dbReference>
<feature type="transmembrane region" description="Helical" evidence="2">
    <location>
        <begin position="171"/>
        <end position="187"/>
    </location>
</feature>
<dbReference type="eggNOG" id="COG1988">
    <property type="taxonomic scope" value="Bacteria"/>
</dbReference>
<evidence type="ECO:0000313" key="3">
    <source>
        <dbReference type="EMBL" id="AHG93818.1"/>
    </source>
</evidence>
<keyword evidence="2" id="KW-1133">Transmembrane helix</keyword>
<dbReference type="AlphaFoldDB" id="W0RW68"/>
<evidence type="ECO:0008006" key="5">
    <source>
        <dbReference type="Google" id="ProtNLM"/>
    </source>
</evidence>